<evidence type="ECO:0000256" key="1">
    <source>
        <dbReference type="SAM" id="MobiDB-lite"/>
    </source>
</evidence>
<dbReference type="AlphaFoldDB" id="A0A518B643"/>
<name>A0A518B643_9BACT</name>
<sequence precursor="true">MNTLIQHSRGVVALLALVACPWALHAKEATTRFVLLTNDRVMEGDVFREGDGVAVHKSGGTIVFPRDQVALVADTMVELYEFKKTRIPLNDSEAHFRLAMWCGKNKLTDQKESELRHVLSLDPAHEDAALWLRRMTKKTRRSVRPDHQIRPRRRHVVMADPAAVIESFQLAHGNEAFENYVQLEKFLVNRCADAGCHGSSLYRGEFRLYRRPLGRHGLEQRLTARNLEAVKQAIDFERPEQSPILYFALEAHGGRRVPPMAGVNDPNYRELRDWVAHVVTTHDYDTSLPIAAPSEQEASEPLVRSGSQSMPIPRQRFIGRPTRPGGTRVITSKPRGDGFAVDRQPVVPSAPEPDPFDPALFNRQMVGRPSEPKAKEGTANSTEPAPSKAVTSQNAN</sequence>
<dbReference type="RefSeq" id="WP_145259210.1">
    <property type="nucleotide sequence ID" value="NZ_CP036279.1"/>
</dbReference>
<dbReference type="Proteomes" id="UP000317093">
    <property type="component" value="Chromosome"/>
</dbReference>
<evidence type="ECO:0000313" key="3">
    <source>
        <dbReference type="EMBL" id="QDU62449.1"/>
    </source>
</evidence>
<feature type="region of interest" description="Disordered" evidence="1">
    <location>
        <begin position="293"/>
        <end position="396"/>
    </location>
</feature>
<evidence type="ECO:0008006" key="5">
    <source>
        <dbReference type="Google" id="ProtNLM"/>
    </source>
</evidence>
<feature type="signal peptide" evidence="2">
    <location>
        <begin position="1"/>
        <end position="26"/>
    </location>
</feature>
<protein>
    <recommendedName>
        <fullName evidence="5">Secreted protein</fullName>
    </recommendedName>
</protein>
<organism evidence="3 4">
    <name type="scientific">Kolteria novifilia</name>
    <dbReference type="NCBI Taxonomy" id="2527975"/>
    <lineage>
        <taxon>Bacteria</taxon>
        <taxon>Pseudomonadati</taxon>
        <taxon>Planctomycetota</taxon>
        <taxon>Planctomycetia</taxon>
        <taxon>Kolteriales</taxon>
        <taxon>Kolteriaceae</taxon>
        <taxon>Kolteria</taxon>
    </lineage>
</organism>
<reference evidence="3 4" key="1">
    <citation type="submission" date="2019-02" db="EMBL/GenBank/DDBJ databases">
        <title>Deep-cultivation of Planctomycetes and their phenomic and genomic characterization uncovers novel biology.</title>
        <authorList>
            <person name="Wiegand S."/>
            <person name="Jogler M."/>
            <person name="Boedeker C."/>
            <person name="Pinto D."/>
            <person name="Vollmers J."/>
            <person name="Rivas-Marin E."/>
            <person name="Kohn T."/>
            <person name="Peeters S.H."/>
            <person name="Heuer A."/>
            <person name="Rast P."/>
            <person name="Oberbeckmann S."/>
            <person name="Bunk B."/>
            <person name="Jeske O."/>
            <person name="Meyerdierks A."/>
            <person name="Storesund J.E."/>
            <person name="Kallscheuer N."/>
            <person name="Luecker S."/>
            <person name="Lage O.M."/>
            <person name="Pohl T."/>
            <person name="Merkel B.J."/>
            <person name="Hornburger P."/>
            <person name="Mueller R.-W."/>
            <person name="Bruemmer F."/>
            <person name="Labrenz M."/>
            <person name="Spormann A.M."/>
            <person name="Op den Camp H."/>
            <person name="Overmann J."/>
            <person name="Amann R."/>
            <person name="Jetten M.S.M."/>
            <person name="Mascher T."/>
            <person name="Medema M.H."/>
            <person name="Devos D.P."/>
            <person name="Kaster A.-K."/>
            <person name="Ovreas L."/>
            <person name="Rohde M."/>
            <person name="Galperin M.Y."/>
            <person name="Jogler C."/>
        </authorList>
    </citation>
    <scope>NUCLEOTIDE SEQUENCE [LARGE SCALE GENOMIC DNA]</scope>
    <source>
        <strain evidence="3 4">Pan216</strain>
    </source>
</reference>
<dbReference type="KEGG" id="knv:Pan216_33160"/>
<dbReference type="OrthoDB" id="251278at2"/>
<accession>A0A518B643</accession>
<keyword evidence="2" id="KW-0732">Signal</keyword>
<evidence type="ECO:0000256" key="2">
    <source>
        <dbReference type="SAM" id="SignalP"/>
    </source>
</evidence>
<gene>
    <name evidence="3" type="ORF">Pan216_33160</name>
</gene>
<feature type="chain" id="PRO_5022085536" description="Secreted protein" evidence="2">
    <location>
        <begin position="27"/>
        <end position="396"/>
    </location>
</feature>
<proteinExistence type="predicted"/>
<feature type="compositionally biased region" description="Polar residues" evidence="1">
    <location>
        <begin position="378"/>
        <end position="396"/>
    </location>
</feature>
<dbReference type="EMBL" id="CP036279">
    <property type="protein sequence ID" value="QDU62449.1"/>
    <property type="molecule type" value="Genomic_DNA"/>
</dbReference>
<evidence type="ECO:0000313" key="4">
    <source>
        <dbReference type="Proteomes" id="UP000317093"/>
    </source>
</evidence>
<keyword evidence="4" id="KW-1185">Reference proteome</keyword>